<evidence type="ECO:0000313" key="2">
    <source>
        <dbReference type="Proteomes" id="UP001279734"/>
    </source>
</evidence>
<keyword evidence="2" id="KW-1185">Reference proteome</keyword>
<evidence type="ECO:0000313" key="1">
    <source>
        <dbReference type="EMBL" id="GMH21222.1"/>
    </source>
</evidence>
<sequence length="116" mass="12724">MGSSILLMEGAPGSQNVGCWQHHDSLLKGDVELLKLLLKPSRLQILVAANWITPLWLQHLSVSVDADVLTAVGVWLLASPLLMESVVHHISNGYVTDWAAVLGMLIWCMELVDVDE</sequence>
<protein>
    <submittedName>
        <fullName evidence="1">Uncharacterized protein</fullName>
    </submittedName>
</protein>
<dbReference type="EMBL" id="BSYO01000023">
    <property type="protein sequence ID" value="GMH21222.1"/>
    <property type="molecule type" value="Genomic_DNA"/>
</dbReference>
<name>A0AAD3XXD6_NEPGR</name>
<proteinExistence type="predicted"/>
<organism evidence="1 2">
    <name type="scientific">Nepenthes gracilis</name>
    <name type="common">Slender pitcher plant</name>
    <dbReference type="NCBI Taxonomy" id="150966"/>
    <lineage>
        <taxon>Eukaryota</taxon>
        <taxon>Viridiplantae</taxon>
        <taxon>Streptophyta</taxon>
        <taxon>Embryophyta</taxon>
        <taxon>Tracheophyta</taxon>
        <taxon>Spermatophyta</taxon>
        <taxon>Magnoliopsida</taxon>
        <taxon>eudicotyledons</taxon>
        <taxon>Gunneridae</taxon>
        <taxon>Pentapetalae</taxon>
        <taxon>Caryophyllales</taxon>
        <taxon>Nepenthaceae</taxon>
        <taxon>Nepenthes</taxon>
    </lineage>
</organism>
<comment type="caution">
    <text evidence="1">The sequence shown here is derived from an EMBL/GenBank/DDBJ whole genome shotgun (WGS) entry which is preliminary data.</text>
</comment>
<dbReference type="Proteomes" id="UP001279734">
    <property type="component" value="Unassembled WGS sequence"/>
</dbReference>
<reference evidence="1" key="1">
    <citation type="submission" date="2023-05" db="EMBL/GenBank/DDBJ databases">
        <title>Nepenthes gracilis genome sequencing.</title>
        <authorList>
            <person name="Fukushima K."/>
        </authorList>
    </citation>
    <scope>NUCLEOTIDE SEQUENCE</scope>
    <source>
        <strain evidence="1">SING2019-196</strain>
    </source>
</reference>
<gene>
    <name evidence="1" type="ORF">Nepgr_023064</name>
</gene>
<accession>A0AAD3XXD6</accession>
<dbReference type="AlphaFoldDB" id="A0AAD3XXD6"/>